<proteinExistence type="predicted"/>
<dbReference type="EMBL" id="BARS01045633">
    <property type="protein sequence ID" value="GAG34918.1"/>
    <property type="molecule type" value="Genomic_DNA"/>
</dbReference>
<evidence type="ECO:0000313" key="1">
    <source>
        <dbReference type="EMBL" id="GAG34918.1"/>
    </source>
</evidence>
<protein>
    <submittedName>
        <fullName evidence="1">Uncharacterized protein</fullName>
    </submittedName>
</protein>
<sequence>DVFEEQLNSLKETLAGDTKIVNSENEIIEYSKQGYSCTPLGNGKWLMKN</sequence>
<organism evidence="1">
    <name type="scientific">marine sediment metagenome</name>
    <dbReference type="NCBI Taxonomy" id="412755"/>
    <lineage>
        <taxon>unclassified sequences</taxon>
        <taxon>metagenomes</taxon>
        <taxon>ecological metagenomes</taxon>
    </lineage>
</organism>
<name>X0XE42_9ZZZZ</name>
<dbReference type="AlphaFoldDB" id="X0XE42"/>
<comment type="caution">
    <text evidence="1">The sequence shown here is derived from an EMBL/GenBank/DDBJ whole genome shotgun (WGS) entry which is preliminary data.</text>
</comment>
<feature type="non-terminal residue" evidence="1">
    <location>
        <position position="1"/>
    </location>
</feature>
<reference evidence="1" key="1">
    <citation type="journal article" date="2014" name="Front. Microbiol.">
        <title>High frequency of phylogenetically diverse reductive dehalogenase-homologous genes in deep subseafloor sedimentary metagenomes.</title>
        <authorList>
            <person name="Kawai M."/>
            <person name="Futagami T."/>
            <person name="Toyoda A."/>
            <person name="Takaki Y."/>
            <person name="Nishi S."/>
            <person name="Hori S."/>
            <person name="Arai W."/>
            <person name="Tsubouchi T."/>
            <person name="Morono Y."/>
            <person name="Uchiyama I."/>
            <person name="Ito T."/>
            <person name="Fujiyama A."/>
            <person name="Inagaki F."/>
            <person name="Takami H."/>
        </authorList>
    </citation>
    <scope>NUCLEOTIDE SEQUENCE</scope>
    <source>
        <strain evidence="1">Expedition CK06-06</strain>
    </source>
</reference>
<gene>
    <name evidence="1" type="ORF">S01H1_68796</name>
</gene>
<accession>X0XE42</accession>